<evidence type="ECO:0000313" key="2">
    <source>
        <dbReference type="EMBL" id="KAF5894908.1"/>
    </source>
</evidence>
<accession>A0A8J4TUZ0</accession>
<organism evidence="2 3">
    <name type="scientific">Clarias magur</name>
    <name type="common">Asian catfish</name>
    <name type="synonym">Macropteronotus magur</name>
    <dbReference type="NCBI Taxonomy" id="1594786"/>
    <lineage>
        <taxon>Eukaryota</taxon>
        <taxon>Metazoa</taxon>
        <taxon>Chordata</taxon>
        <taxon>Craniata</taxon>
        <taxon>Vertebrata</taxon>
        <taxon>Euteleostomi</taxon>
        <taxon>Actinopterygii</taxon>
        <taxon>Neopterygii</taxon>
        <taxon>Teleostei</taxon>
        <taxon>Ostariophysi</taxon>
        <taxon>Siluriformes</taxon>
        <taxon>Clariidae</taxon>
        <taxon>Clarias</taxon>
    </lineage>
</organism>
<sequence>MSLSSLSTRLKKKGVYHPSTHSLDPSLRLNCVYSRDEVAHFKVALVFLLPSFSPLSIHTACGDKALLCAPTSQRRRRYSLAVTTTSLSSRTKQELQSWSEKSLVAPREGSWEDSSSEDPLPAAM</sequence>
<dbReference type="EMBL" id="QNUK01000350">
    <property type="protein sequence ID" value="KAF5894908.1"/>
    <property type="molecule type" value="Genomic_DNA"/>
</dbReference>
<dbReference type="Proteomes" id="UP000727407">
    <property type="component" value="Unassembled WGS sequence"/>
</dbReference>
<feature type="region of interest" description="Disordered" evidence="1">
    <location>
        <begin position="97"/>
        <end position="124"/>
    </location>
</feature>
<protein>
    <submittedName>
        <fullName evidence="2">Uncharacterized protein</fullName>
    </submittedName>
</protein>
<name>A0A8J4TUZ0_CLAMG</name>
<dbReference type="AlphaFoldDB" id="A0A8J4TUZ0"/>
<comment type="caution">
    <text evidence="2">The sequence shown here is derived from an EMBL/GenBank/DDBJ whole genome shotgun (WGS) entry which is preliminary data.</text>
</comment>
<proteinExistence type="predicted"/>
<evidence type="ECO:0000313" key="3">
    <source>
        <dbReference type="Proteomes" id="UP000727407"/>
    </source>
</evidence>
<gene>
    <name evidence="2" type="ORF">DAT39_015375</name>
</gene>
<keyword evidence="3" id="KW-1185">Reference proteome</keyword>
<reference evidence="2" key="1">
    <citation type="submission" date="2020-07" db="EMBL/GenBank/DDBJ databases">
        <title>Clarias magur genome sequencing, assembly and annotation.</title>
        <authorList>
            <person name="Kushwaha B."/>
            <person name="Kumar R."/>
            <person name="Das P."/>
            <person name="Joshi C.G."/>
            <person name="Kumar D."/>
            <person name="Nagpure N.S."/>
            <person name="Pandey M."/>
            <person name="Agarwal S."/>
            <person name="Srivastava S."/>
            <person name="Singh M."/>
            <person name="Sahoo L."/>
            <person name="Jayasankar P."/>
            <person name="Meher P.K."/>
            <person name="Koringa P.G."/>
            <person name="Iquebal M.A."/>
            <person name="Das S.P."/>
            <person name="Bit A."/>
            <person name="Patnaik S."/>
            <person name="Patel N."/>
            <person name="Shah T.M."/>
            <person name="Hinsu A."/>
            <person name="Jena J.K."/>
        </authorList>
    </citation>
    <scope>NUCLEOTIDE SEQUENCE</scope>
    <source>
        <strain evidence="2">CIFAMagur01</strain>
        <tissue evidence="2">Testis</tissue>
    </source>
</reference>
<evidence type="ECO:0000256" key="1">
    <source>
        <dbReference type="SAM" id="MobiDB-lite"/>
    </source>
</evidence>